<evidence type="ECO:0008006" key="4">
    <source>
        <dbReference type="Google" id="ProtNLM"/>
    </source>
</evidence>
<feature type="signal peptide" evidence="1">
    <location>
        <begin position="1"/>
        <end position="21"/>
    </location>
</feature>
<gene>
    <name evidence="2" type="ORF">SAMN05216474_0994</name>
</gene>
<keyword evidence="3" id="KW-1185">Reference proteome</keyword>
<dbReference type="Proteomes" id="UP000236454">
    <property type="component" value="Unassembled WGS sequence"/>
</dbReference>
<evidence type="ECO:0000313" key="3">
    <source>
        <dbReference type="Proteomes" id="UP000236454"/>
    </source>
</evidence>
<keyword evidence="1" id="KW-0732">Signal</keyword>
<dbReference type="RefSeq" id="WP_090247054.1">
    <property type="nucleotide sequence ID" value="NZ_FPAS01000001.1"/>
</dbReference>
<dbReference type="AlphaFoldDB" id="A0A1I6YLA7"/>
<dbReference type="EMBL" id="FPAS01000001">
    <property type="protein sequence ID" value="SFT51283.1"/>
    <property type="molecule type" value="Genomic_DNA"/>
</dbReference>
<dbReference type="CDD" id="cd10981">
    <property type="entry name" value="ZnPC_S1P1"/>
    <property type="match status" value="1"/>
</dbReference>
<dbReference type="SUPFAM" id="SSF48537">
    <property type="entry name" value="Phospholipase C/P1 nuclease"/>
    <property type="match status" value="1"/>
</dbReference>
<organism evidence="2 3">
    <name type="scientific">Lishizhenia tianjinensis</name>
    <dbReference type="NCBI Taxonomy" id="477690"/>
    <lineage>
        <taxon>Bacteria</taxon>
        <taxon>Pseudomonadati</taxon>
        <taxon>Bacteroidota</taxon>
        <taxon>Flavobacteriia</taxon>
        <taxon>Flavobacteriales</taxon>
        <taxon>Crocinitomicaceae</taxon>
        <taxon>Lishizhenia</taxon>
    </lineage>
</organism>
<protein>
    <recommendedName>
        <fullName evidence="4">S1/P1 Nuclease</fullName>
    </recommendedName>
</protein>
<sequence>MVNWLKYSLVFLGLSCLFSFAHTSSWGFYGHKKINRLAVFSLPKDLFYLYKHNIEFITEHAVDPDKRRYAVEGEAPKHFIDIDHYQKGDSSPFVLMPRHWNEAVAKYTEDTLQAYGIVPWNVLAMKAKLSKAFLAKELPRIIKLSADLGHYIADAHVPLHTTENYNGQLTNQKGIHAFWESRLPELFADDYSFWVGQATYIDDPNAFIWEAIEASHLALDSVLLFEKQLTEEFGEERKYSFEKRGNQTVRVYSKAFSEAYHNRLNGMVERRMREAILAVASFWYTAWVDGGQPDVMELLADTNAVLLPEEFQFTGIQDTSRVHEHE</sequence>
<evidence type="ECO:0000313" key="2">
    <source>
        <dbReference type="EMBL" id="SFT51283.1"/>
    </source>
</evidence>
<dbReference type="STRING" id="477690.SAMN05216474_0994"/>
<dbReference type="OrthoDB" id="267579at2"/>
<evidence type="ECO:0000256" key="1">
    <source>
        <dbReference type="SAM" id="SignalP"/>
    </source>
</evidence>
<feature type="chain" id="PRO_5014822149" description="S1/P1 Nuclease" evidence="1">
    <location>
        <begin position="22"/>
        <end position="326"/>
    </location>
</feature>
<proteinExistence type="predicted"/>
<dbReference type="GO" id="GO:0016788">
    <property type="term" value="F:hydrolase activity, acting on ester bonds"/>
    <property type="evidence" value="ECO:0007669"/>
    <property type="project" value="InterPro"/>
</dbReference>
<name>A0A1I6YLA7_9FLAO</name>
<dbReference type="InterPro" id="IPR008947">
    <property type="entry name" value="PLipase_C/P1_nuclease_dom_sf"/>
</dbReference>
<reference evidence="2 3" key="1">
    <citation type="submission" date="2016-10" db="EMBL/GenBank/DDBJ databases">
        <authorList>
            <person name="de Groot N.N."/>
        </authorList>
    </citation>
    <scope>NUCLEOTIDE SEQUENCE [LARGE SCALE GENOMIC DNA]</scope>
    <source>
        <strain evidence="2 3">CGMCC 1.7005</strain>
    </source>
</reference>
<accession>A0A1I6YLA7</accession>
<dbReference type="Gene3D" id="1.10.575.10">
    <property type="entry name" value="P1 Nuclease"/>
    <property type="match status" value="1"/>
</dbReference>